<protein>
    <submittedName>
        <fullName evidence="1">Uncharacterized protein</fullName>
    </submittedName>
</protein>
<organism evidence="1 2">
    <name type="scientific">Pseudovibrio axinellae</name>
    <dbReference type="NCBI Taxonomy" id="989403"/>
    <lineage>
        <taxon>Bacteria</taxon>
        <taxon>Pseudomonadati</taxon>
        <taxon>Pseudomonadota</taxon>
        <taxon>Alphaproteobacteria</taxon>
        <taxon>Hyphomicrobiales</taxon>
        <taxon>Stappiaceae</taxon>
        <taxon>Pseudovibrio</taxon>
    </lineage>
</organism>
<sequence>MDIIVHRTAIYGSFTPDFQAAIITNLNLTQDCAISKLKALKVLAQVREA</sequence>
<comment type="caution">
    <text evidence="1">The sequence shown here is derived from an EMBL/GenBank/DDBJ whole genome shotgun (WGS) entry which is preliminary data.</text>
</comment>
<gene>
    <name evidence="1" type="ORF">PsAD2_04118</name>
</gene>
<proteinExistence type="predicted"/>
<keyword evidence="2" id="KW-1185">Reference proteome</keyword>
<evidence type="ECO:0000313" key="1">
    <source>
        <dbReference type="EMBL" id="KZL08660.1"/>
    </source>
</evidence>
<accession>A0A161XCE3</accession>
<dbReference type="EMBL" id="LMCB01000129">
    <property type="protein sequence ID" value="KZL08660.1"/>
    <property type="molecule type" value="Genomic_DNA"/>
</dbReference>
<name>A0A161XCE3_9HYPH</name>
<dbReference type="Proteomes" id="UP000076577">
    <property type="component" value="Unassembled WGS sequence"/>
</dbReference>
<dbReference type="AlphaFoldDB" id="A0A161XCE3"/>
<evidence type="ECO:0000313" key="2">
    <source>
        <dbReference type="Proteomes" id="UP000076577"/>
    </source>
</evidence>
<reference evidence="1 2" key="1">
    <citation type="journal article" date="2016" name="Front. Microbiol.">
        <title>Comparative Genomic Analysis Reveals a Diverse Repertoire of Genes Involved in Prokaryote-Eukaryote Interactions within the Pseudovibrio Genus.</title>
        <authorList>
            <person name="Romano S."/>
            <person name="Fernandez-Guerra A."/>
            <person name="Reen F.J."/>
            <person name="Glockner F.O."/>
            <person name="Crowley S.P."/>
            <person name="O'Sullivan O."/>
            <person name="Cotter P.D."/>
            <person name="Adams C."/>
            <person name="Dobson A.D."/>
            <person name="O'Gara F."/>
        </authorList>
    </citation>
    <scope>NUCLEOTIDE SEQUENCE [LARGE SCALE GENOMIC DNA]</scope>
    <source>
        <strain evidence="1 2">Ad2</strain>
    </source>
</reference>